<evidence type="ECO:0000313" key="6">
    <source>
        <dbReference type="Proteomes" id="UP000271098"/>
    </source>
</evidence>
<organism evidence="5 6">
    <name type="scientific">Gongylonema pulchrum</name>
    <dbReference type="NCBI Taxonomy" id="637853"/>
    <lineage>
        <taxon>Eukaryota</taxon>
        <taxon>Metazoa</taxon>
        <taxon>Ecdysozoa</taxon>
        <taxon>Nematoda</taxon>
        <taxon>Chromadorea</taxon>
        <taxon>Rhabditida</taxon>
        <taxon>Spirurina</taxon>
        <taxon>Spiruromorpha</taxon>
        <taxon>Spiruroidea</taxon>
        <taxon>Gongylonematidae</taxon>
        <taxon>Gongylonema</taxon>
    </lineage>
</organism>
<dbReference type="InterPro" id="IPR008271">
    <property type="entry name" value="Ser/Thr_kinase_AS"/>
</dbReference>
<feature type="domain" description="Protein kinase" evidence="4">
    <location>
        <begin position="1"/>
        <end position="206"/>
    </location>
</feature>
<dbReference type="GO" id="GO:0005524">
    <property type="term" value="F:ATP binding"/>
    <property type="evidence" value="ECO:0007669"/>
    <property type="project" value="UniProtKB-KW"/>
</dbReference>
<dbReference type="SUPFAM" id="SSF56112">
    <property type="entry name" value="Protein kinase-like (PK-like)"/>
    <property type="match status" value="1"/>
</dbReference>
<evidence type="ECO:0000256" key="3">
    <source>
        <dbReference type="ARBA" id="ARBA00022840"/>
    </source>
</evidence>
<accession>A0A3P6R0X6</accession>
<dbReference type="Pfam" id="PF00069">
    <property type="entry name" value="Pkinase"/>
    <property type="match status" value="1"/>
</dbReference>
<keyword evidence="3" id="KW-0067">ATP-binding</keyword>
<evidence type="ECO:0000313" key="5">
    <source>
        <dbReference type="EMBL" id="VDK52117.1"/>
    </source>
</evidence>
<dbReference type="PANTHER" id="PTHR24346:SF93">
    <property type="entry name" value="NUAK FAMILY SNF1-LIKE KINASE 1"/>
    <property type="match status" value="1"/>
</dbReference>
<name>A0A3P6R0X6_9BILA</name>
<dbReference type="OrthoDB" id="193931at2759"/>
<dbReference type="AlphaFoldDB" id="A0A3P6R0X6"/>
<dbReference type="Gene3D" id="1.10.510.10">
    <property type="entry name" value="Transferase(Phosphotransferase) domain 1"/>
    <property type="match status" value="1"/>
</dbReference>
<reference evidence="5 6" key="1">
    <citation type="submission" date="2018-11" db="EMBL/GenBank/DDBJ databases">
        <authorList>
            <consortium name="Pathogen Informatics"/>
        </authorList>
    </citation>
    <scope>NUCLEOTIDE SEQUENCE [LARGE SCALE GENOMIC DNA]</scope>
</reference>
<dbReference type="PROSITE" id="PS00108">
    <property type="entry name" value="PROTEIN_KINASE_ST"/>
    <property type="match status" value="1"/>
</dbReference>
<dbReference type="GO" id="GO:0035556">
    <property type="term" value="P:intracellular signal transduction"/>
    <property type="evidence" value="ECO:0007669"/>
    <property type="project" value="TreeGrafter"/>
</dbReference>
<dbReference type="PROSITE" id="PS50011">
    <property type="entry name" value="PROTEIN_KINASE_DOM"/>
    <property type="match status" value="1"/>
</dbReference>
<gene>
    <name evidence="5" type="ORF">GPUH_LOCUS5775</name>
</gene>
<protein>
    <recommendedName>
        <fullName evidence="4">Protein kinase domain-containing protein</fullName>
    </recommendedName>
</protein>
<dbReference type="GO" id="GO:0050321">
    <property type="term" value="F:tau-protein kinase activity"/>
    <property type="evidence" value="ECO:0007669"/>
    <property type="project" value="TreeGrafter"/>
</dbReference>
<keyword evidence="6" id="KW-1185">Reference proteome</keyword>
<evidence type="ECO:0000256" key="2">
    <source>
        <dbReference type="ARBA" id="ARBA00022741"/>
    </source>
</evidence>
<sequence>MKMIKKEMIKDEKDAERTIREITMMTELNHPNIVQIYEAFEIPNKVVLVMEYLSGGDLFDYVCNSEFLLDSEACRIFRQIVSAVSYLHENSVAHRDLKLENVLLDANKNAKITDFGFSNYFSSMSKLNTFCGSRLYAAPEIIWGIPYKGPEVDCWSLGVLLYVLVYGKMPFDSSDNNAVIRSISCASYSEPDFRSSIIYANSRNIS</sequence>
<keyword evidence="2" id="KW-0547">Nucleotide-binding</keyword>
<evidence type="ECO:0000256" key="1">
    <source>
        <dbReference type="ARBA" id="ARBA00001946"/>
    </source>
</evidence>
<comment type="cofactor">
    <cofactor evidence="1">
        <name>Mg(2+)</name>
        <dbReference type="ChEBI" id="CHEBI:18420"/>
    </cofactor>
</comment>
<proteinExistence type="predicted"/>
<dbReference type="FunFam" id="1.10.510.10:FF:000571">
    <property type="entry name" value="Maternal embryonic leucine zipper kinase"/>
    <property type="match status" value="1"/>
</dbReference>
<dbReference type="InterPro" id="IPR011009">
    <property type="entry name" value="Kinase-like_dom_sf"/>
</dbReference>
<dbReference type="PANTHER" id="PTHR24346">
    <property type="entry name" value="MAP/MICROTUBULE AFFINITY-REGULATING KINASE"/>
    <property type="match status" value="1"/>
</dbReference>
<dbReference type="EMBL" id="UYRT01012656">
    <property type="protein sequence ID" value="VDK52117.1"/>
    <property type="molecule type" value="Genomic_DNA"/>
</dbReference>
<dbReference type="GO" id="GO:0000226">
    <property type="term" value="P:microtubule cytoskeleton organization"/>
    <property type="evidence" value="ECO:0007669"/>
    <property type="project" value="TreeGrafter"/>
</dbReference>
<evidence type="ECO:0000259" key="4">
    <source>
        <dbReference type="PROSITE" id="PS50011"/>
    </source>
</evidence>
<dbReference type="SMART" id="SM00220">
    <property type="entry name" value="S_TKc"/>
    <property type="match status" value="1"/>
</dbReference>
<dbReference type="InterPro" id="IPR000719">
    <property type="entry name" value="Prot_kinase_dom"/>
</dbReference>
<dbReference type="GO" id="GO:0005737">
    <property type="term" value="C:cytoplasm"/>
    <property type="evidence" value="ECO:0007669"/>
    <property type="project" value="TreeGrafter"/>
</dbReference>
<dbReference type="Proteomes" id="UP000271098">
    <property type="component" value="Unassembled WGS sequence"/>
</dbReference>